<reference evidence="1" key="1">
    <citation type="submission" date="2020-03" db="EMBL/GenBank/DDBJ databases">
        <title>The deep terrestrial virosphere.</title>
        <authorList>
            <person name="Holmfeldt K."/>
            <person name="Nilsson E."/>
            <person name="Simone D."/>
            <person name="Lopez-Fernandez M."/>
            <person name="Wu X."/>
            <person name="de Brujin I."/>
            <person name="Lundin D."/>
            <person name="Andersson A."/>
            <person name="Bertilsson S."/>
            <person name="Dopson M."/>
        </authorList>
    </citation>
    <scope>NUCLEOTIDE SEQUENCE</scope>
    <source>
        <strain evidence="1">MM415B05358</strain>
        <strain evidence="2">TM448B04506</strain>
    </source>
</reference>
<accession>A0A6M3LRB5</accession>
<proteinExistence type="predicted"/>
<dbReference type="EMBL" id="MT143319">
    <property type="protein sequence ID" value="QJA95501.1"/>
    <property type="molecule type" value="Genomic_DNA"/>
</dbReference>
<organism evidence="1">
    <name type="scientific">viral metagenome</name>
    <dbReference type="NCBI Taxonomy" id="1070528"/>
    <lineage>
        <taxon>unclassified sequences</taxon>
        <taxon>metagenomes</taxon>
        <taxon>organismal metagenomes</taxon>
    </lineage>
</organism>
<dbReference type="EMBL" id="MT145087">
    <property type="protein sequence ID" value="QJI03429.1"/>
    <property type="molecule type" value="Genomic_DNA"/>
</dbReference>
<gene>
    <name evidence="1" type="ORF">MM415B05358_0007</name>
    <name evidence="2" type="ORF">TM448B04506_0007</name>
</gene>
<name>A0A6M3LRB5_9ZZZZ</name>
<sequence>MEREMIDLGYMNGWHEGAPEIITKCRKLKHMIFSQNVGKCLNRYGCEICGYSYLIDSSG</sequence>
<evidence type="ECO:0000313" key="2">
    <source>
        <dbReference type="EMBL" id="QJI03429.1"/>
    </source>
</evidence>
<evidence type="ECO:0000313" key="1">
    <source>
        <dbReference type="EMBL" id="QJA95501.1"/>
    </source>
</evidence>
<protein>
    <submittedName>
        <fullName evidence="1">Uncharacterized protein</fullName>
    </submittedName>
</protein>
<dbReference type="AlphaFoldDB" id="A0A6M3LRB5"/>